<dbReference type="Proteomes" id="UP000006729">
    <property type="component" value="Chromosome 15"/>
</dbReference>
<evidence type="ECO:0000313" key="3">
    <source>
        <dbReference type="Proteomes" id="UP000006729"/>
    </source>
</evidence>
<gene>
    <name evidence="2" type="ORF">POPTR_015G129650</name>
</gene>
<protein>
    <recommendedName>
        <fullName evidence="4">Secreted protein</fullName>
    </recommendedName>
</protein>
<sequence>MLLRKCARLKSMCICICCMMTPSCLPPCSGDCCSWYGWTIMYPHSSILVNRISCIWCPSRRSQGHRQCVTESLVPPAYQLVSDFHSIHCKFSLCHFFNKVA</sequence>
<keyword evidence="3" id="KW-1185">Reference proteome</keyword>
<feature type="chain" id="PRO_5017991886" description="Secreted protein" evidence="1">
    <location>
        <begin position="31"/>
        <end position="101"/>
    </location>
</feature>
<name>A0A3N7G1E8_POPTR</name>
<dbReference type="Gramene" id="Potri.015G129650.1.v4.1">
    <property type="protein sequence ID" value="Potri.015G129650.1.v4.1"/>
    <property type="gene ID" value="Potri.015G129650.v4.1"/>
</dbReference>
<organism evidence="2 3">
    <name type="scientific">Populus trichocarpa</name>
    <name type="common">Western balsam poplar</name>
    <name type="synonym">Populus balsamifera subsp. trichocarpa</name>
    <dbReference type="NCBI Taxonomy" id="3694"/>
    <lineage>
        <taxon>Eukaryota</taxon>
        <taxon>Viridiplantae</taxon>
        <taxon>Streptophyta</taxon>
        <taxon>Embryophyta</taxon>
        <taxon>Tracheophyta</taxon>
        <taxon>Spermatophyta</taxon>
        <taxon>Magnoliopsida</taxon>
        <taxon>eudicotyledons</taxon>
        <taxon>Gunneridae</taxon>
        <taxon>Pentapetalae</taxon>
        <taxon>rosids</taxon>
        <taxon>fabids</taxon>
        <taxon>Malpighiales</taxon>
        <taxon>Salicaceae</taxon>
        <taxon>Saliceae</taxon>
        <taxon>Populus</taxon>
    </lineage>
</organism>
<keyword evidence="1" id="KW-0732">Signal</keyword>
<feature type="signal peptide" evidence="1">
    <location>
        <begin position="1"/>
        <end position="30"/>
    </location>
</feature>
<reference evidence="2 3" key="1">
    <citation type="journal article" date="2006" name="Science">
        <title>The genome of black cottonwood, Populus trichocarpa (Torr. &amp; Gray).</title>
        <authorList>
            <person name="Tuskan G.A."/>
            <person name="Difazio S."/>
            <person name="Jansson S."/>
            <person name="Bohlmann J."/>
            <person name="Grigoriev I."/>
            <person name="Hellsten U."/>
            <person name="Putnam N."/>
            <person name="Ralph S."/>
            <person name="Rombauts S."/>
            <person name="Salamov A."/>
            <person name="Schein J."/>
            <person name="Sterck L."/>
            <person name="Aerts A."/>
            <person name="Bhalerao R.R."/>
            <person name="Bhalerao R.P."/>
            <person name="Blaudez D."/>
            <person name="Boerjan W."/>
            <person name="Brun A."/>
            <person name="Brunner A."/>
            <person name="Busov V."/>
            <person name="Campbell M."/>
            <person name="Carlson J."/>
            <person name="Chalot M."/>
            <person name="Chapman J."/>
            <person name="Chen G.L."/>
            <person name="Cooper D."/>
            <person name="Coutinho P.M."/>
            <person name="Couturier J."/>
            <person name="Covert S."/>
            <person name="Cronk Q."/>
            <person name="Cunningham R."/>
            <person name="Davis J."/>
            <person name="Degroeve S."/>
            <person name="Dejardin A."/>
            <person name="Depamphilis C."/>
            <person name="Detter J."/>
            <person name="Dirks B."/>
            <person name="Dubchak I."/>
            <person name="Duplessis S."/>
            <person name="Ehlting J."/>
            <person name="Ellis B."/>
            <person name="Gendler K."/>
            <person name="Goodstein D."/>
            <person name="Gribskov M."/>
            <person name="Grimwood J."/>
            <person name="Groover A."/>
            <person name="Gunter L."/>
            <person name="Hamberger B."/>
            <person name="Heinze B."/>
            <person name="Helariutta Y."/>
            <person name="Henrissat B."/>
            <person name="Holligan D."/>
            <person name="Holt R."/>
            <person name="Huang W."/>
            <person name="Islam-Faridi N."/>
            <person name="Jones S."/>
            <person name="Jones-Rhoades M."/>
            <person name="Jorgensen R."/>
            <person name="Joshi C."/>
            <person name="Kangasjarvi J."/>
            <person name="Karlsson J."/>
            <person name="Kelleher C."/>
            <person name="Kirkpatrick R."/>
            <person name="Kirst M."/>
            <person name="Kohler A."/>
            <person name="Kalluri U."/>
            <person name="Larimer F."/>
            <person name="Leebens-Mack J."/>
            <person name="Leple J.C."/>
            <person name="Locascio P."/>
            <person name="Lou Y."/>
            <person name="Lucas S."/>
            <person name="Martin F."/>
            <person name="Montanini B."/>
            <person name="Napoli C."/>
            <person name="Nelson D.R."/>
            <person name="Nelson C."/>
            <person name="Nieminen K."/>
            <person name="Nilsson O."/>
            <person name="Pereda V."/>
            <person name="Peter G."/>
            <person name="Philippe R."/>
            <person name="Pilate G."/>
            <person name="Poliakov A."/>
            <person name="Razumovskaya J."/>
            <person name="Richardson P."/>
            <person name="Rinaldi C."/>
            <person name="Ritland K."/>
            <person name="Rouze P."/>
            <person name="Ryaboy D."/>
            <person name="Schmutz J."/>
            <person name="Schrader J."/>
            <person name="Segerman B."/>
            <person name="Shin H."/>
            <person name="Siddiqui A."/>
            <person name="Sterky F."/>
            <person name="Terry A."/>
            <person name="Tsai C.J."/>
            <person name="Uberbacher E."/>
            <person name="Unneberg P."/>
            <person name="Vahala J."/>
            <person name="Wall K."/>
            <person name="Wessler S."/>
            <person name="Yang G."/>
            <person name="Yin T."/>
            <person name="Douglas C."/>
            <person name="Marra M."/>
            <person name="Sandberg G."/>
            <person name="Van de Peer Y."/>
            <person name="Rokhsar D."/>
        </authorList>
    </citation>
    <scope>NUCLEOTIDE SEQUENCE [LARGE SCALE GENOMIC DNA]</scope>
    <source>
        <strain evidence="3">cv. Nisqually</strain>
    </source>
</reference>
<accession>A0A3N7G1E8</accession>
<proteinExistence type="predicted"/>
<evidence type="ECO:0000256" key="1">
    <source>
        <dbReference type="SAM" id="SignalP"/>
    </source>
</evidence>
<dbReference type="AlphaFoldDB" id="A0A3N7G1E8"/>
<evidence type="ECO:0008006" key="4">
    <source>
        <dbReference type="Google" id="ProtNLM"/>
    </source>
</evidence>
<dbReference type="EMBL" id="CM009304">
    <property type="protein sequence ID" value="RQP01018.1"/>
    <property type="molecule type" value="Genomic_DNA"/>
</dbReference>
<dbReference type="InParanoid" id="A0A3N7G1E8"/>
<evidence type="ECO:0000313" key="2">
    <source>
        <dbReference type="EMBL" id="RQP01018.1"/>
    </source>
</evidence>